<feature type="transmembrane region" description="Helical" evidence="11">
    <location>
        <begin position="377"/>
        <end position="398"/>
    </location>
</feature>
<comment type="subcellular location">
    <subcellularLocation>
        <location evidence="1">Endomembrane system</location>
        <topology evidence="1">Multi-pass membrane protein</topology>
    </subcellularLocation>
</comment>
<feature type="transmembrane region" description="Helical" evidence="11">
    <location>
        <begin position="537"/>
        <end position="559"/>
    </location>
</feature>
<evidence type="ECO:0000313" key="14">
    <source>
        <dbReference type="EMBL" id="QSZ31024.1"/>
    </source>
</evidence>
<keyword evidence="7" id="KW-0449">Lipoprotein</keyword>
<feature type="domain" description="Palmitoyltransferase DHHC" evidence="13">
    <location>
        <begin position="447"/>
        <end position="573"/>
    </location>
</feature>
<protein>
    <recommendedName>
        <fullName evidence="11">Palmitoyltransferase</fullName>
        <ecNumber evidence="11">2.3.1.225</ecNumber>
    </recommendedName>
</protein>
<evidence type="ECO:0000256" key="2">
    <source>
        <dbReference type="ARBA" id="ARBA00022679"/>
    </source>
</evidence>
<dbReference type="EMBL" id="CP063406">
    <property type="protein sequence ID" value="QSZ31024.1"/>
    <property type="molecule type" value="Genomic_DNA"/>
</dbReference>
<keyword evidence="6" id="KW-0564">Palmitate</keyword>
<feature type="region of interest" description="Disordered" evidence="12">
    <location>
        <begin position="46"/>
        <end position="101"/>
    </location>
</feature>
<keyword evidence="4 11" id="KW-1133">Transmembrane helix</keyword>
<comment type="catalytic activity">
    <reaction evidence="10 11">
        <text>L-cysteinyl-[protein] + hexadecanoyl-CoA = S-hexadecanoyl-L-cysteinyl-[protein] + CoA</text>
        <dbReference type="Rhea" id="RHEA:36683"/>
        <dbReference type="Rhea" id="RHEA-COMP:10131"/>
        <dbReference type="Rhea" id="RHEA-COMP:11032"/>
        <dbReference type="ChEBI" id="CHEBI:29950"/>
        <dbReference type="ChEBI" id="CHEBI:57287"/>
        <dbReference type="ChEBI" id="CHEBI:57379"/>
        <dbReference type="ChEBI" id="CHEBI:74151"/>
        <dbReference type="EC" id="2.3.1.225"/>
    </reaction>
</comment>
<dbReference type="AlphaFoldDB" id="A0A8A3P4J9"/>
<comment type="domain">
    <text evidence="11">The DHHC domain is required for palmitoyltransferase activity.</text>
</comment>
<keyword evidence="3 11" id="KW-0812">Transmembrane</keyword>
<keyword evidence="2 11" id="KW-0808">Transferase</keyword>
<dbReference type="PANTHER" id="PTHR22883:SF43">
    <property type="entry name" value="PALMITOYLTRANSFERASE APP"/>
    <property type="match status" value="1"/>
</dbReference>
<dbReference type="PROSITE" id="PS50216">
    <property type="entry name" value="DHHC"/>
    <property type="match status" value="1"/>
</dbReference>
<keyword evidence="5 11" id="KW-0472">Membrane</keyword>
<dbReference type="InterPro" id="IPR039859">
    <property type="entry name" value="PFA4/ZDH16/20/ERF2-like"/>
</dbReference>
<evidence type="ECO:0000256" key="3">
    <source>
        <dbReference type="ARBA" id="ARBA00022692"/>
    </source>
</evidence>
<evidence type="ECO:0000256" key="1">
    <source>
        <dbReference type="ARBA" id="ARBA00004127"/>
    </source>
</evidence>
<feature type="transmembrane region" description="Helical" evidence="11">
    <location>
        <begin position="492"/>
        <end position="517"/>
    </location>
</feature>
<keyword evidence="8 11" id="KW-0012">Acyltransferase</keyword>
<dbReference type="OrthoDB" id="9909019at2759"/>
<dbReference type="Proteomes" id="UP000672032">
    <property type="component" value="Chromosome 2"/>
</dbReference>
<evidence type="ECO:0000256" key="5">
    <source>
        <dbReference type="ARBA" id="ARBA00023136"/>
    </source>
</evidence>
<evidence type="ECO:0000256" key="12">
    <source>
        <dbReference type="SAM" id="MobiDB-lite"/>
    </source>
</evidence>
<sequence>MTSRDNSPSKFLHSTDTDNYTFPNLHLALSELGDGVSVLSSRMTDIASEDGDNTDNFSNPGSHGRNLSQCHSIQTGDGASRPDTGATVVSSRGTFGQAASPRRGYISGTIAQRGSTLGQVPSSTSKTHIPSLNSHTFFRPLSSQRLQAQRGGSRPAMAIQQGFGEDGSLDGGSVRQSVNSNITIPQRTISEDADLPAPPSRGTEVTEIGTVDRGTANTSPIHGHAAGSLTDSVRPLQNGPASAKRLSLNIDKAYKNGTSTPKSPRSFHSNFLMPARNDGPAGSPSPSRSNQGREKLSSAASSPDFALADAQRKDMQSPNLGKNHQYFTGNTVFCWGGRLQNTRHRPINIATGLFVLVPSILFFVFSAPFLWHHISPAVPILYAYIFYLCMSSFIHASVSDPGILPRNLHPMPPADENEDPLRLAPPQNDWTMIKSAQSTTAAMEVPTKYCKTCNIWRPPRGHHCRVCDNCIETQDHHCVWLNNCVGRRNYRYFFAFVSSGTLLGTYLFSASIAQIIVYSHQQHISFCASISHCRVPFAMFIYGLLATPYPAALMAYHFFLMGRGETTREYLNSHKFIKKDRHRPFTQGSFISNWITVLCRPRPPTYLSFKRKYEEGDQRFGERRGKQTAPLTKEFQGGSNAMELQNVNTAEGEGFQGPASLRPTTSGVTGSAGV</sequence>
<evidence type="ECO:0000256" key="8">
    <source>
        <dbReference type="ARBA" id="ARBA00023315"/>
    </source>
</evidence>
<gene>
    <name evidence="14" type="ORF">DSL72_000585</name>
</gene>
<dbReference type="Pfam" id="PF01529">
    <property type="entry name" value="DHHC"/>
    <property type="match status" value="1"/>
</dbReference>
<feature type="compositionally biased region" description="Polar residues" evidence="12">
    <location>
        <begin position="256"/>
        <end position="269"/>
    </location>
</feature>
<feature type="compositionally biased region" description="Polar residues" evidence="12">
    <location>
        <begin position="662"/>
        <end position="674"/>
    </location>
</feature>
<dbReference type="GO" id="GO:0005783">
    <property type="term" value="C:endoplasmic reticulum"/>
    <property type="evidence" value="ECO:0007669"/>
    <property type="project" value="TreeGrafter"/>
</dbReference>
<comment type="similarity">
    <text evidence="9">Belongs to the DHHC palmitoyltransferase family. ERF2/ZDHHC9 subfamily.</text>
</comment>
<proteinExistence type="inferred from homology"/>
<dbReference type="GO" id="GO:0019706">
    <property type="term" value="F:protein-cysteine S-palmitoyltransferase activity"/>
    <property type="evidence" value="ECO:0007669"/>
    <property type="project" value="UniProtKB-EC"/>
</dbReference>
<evidence type="ECO:0000259" key="13">
    <source>
        <dbReference type="Pfam" id="PF01529"/>
    </source>
</evidence>
<organism evidence="14 15">
    <name type="scientific">Monilinia vaccinii-corymbosi</name>
    <dbReference type="NCBI Taxonomy" id="61207"/>
    <lineage>
        <taxon>Eukaryota</taxon>
        <taxon>Fungi</taxon>
        <taxon>Dikarya</taxon>
        <taxon>Ascomycota</taxon>
        <taxon>Pezizomycotina</taxon>
        <taxon>Leotiomycetes</taxon>
        <taxon>Helotiales</taxon>
        <taxon>Sclerotiniaceae</taxon>
        <taxon>Monilinia</taxon>
    </lineage>
</organism>
<evidence type="ECO:0000256" key="11">
    <source>
        <dbReference type="RuleBase" id="RU079119"/>
    </source>
</evidence>
<name>A0A8A3P4J9_9HELO</name>
<dbReference type="EC" id="2.3.1.225" evidence="11"/>
<feature type="region of interest" description="Disordered" evidence="12">
    <location>
        <begin position="189"/>
        <end position="242"/>
    </location>
</feature>
<dbReference type="GO" id="GO:0005794">
    <property type="term" value="C:Golgi apparatus"/>
    <property type="evidence" value="ECO:0007669"/>
    <property type="project" value="TreeGrafter"/>
</dbReference>
<feature type="region of interest" description="Disordered" evidence="12">
    <location>
        <begin position="651"/>
        <end position="674"/>
    </location>
</feature>
<evidence type="ECO:0000256" key="6">
    <source>
        <dbReference type="ARBA" id="ARBA00023139"/>
    </source>
</evidence>
<reference evidence="14" key="1">
    <citation type="submission" date="2020-10" db="EMBL/GenBank/DDBJ databases">
        <title>Genome Sequence of Monilinia vaccinii-corymbosi Sheds Light on Mummy Berry Disease Infection of Blueberry and Mating Type.</title>
        <authorList>
            <person name="Yow A.G."/>
            <person name="Zhang Y."/>
            <person name="Bansal K."/>
            <person name="Eacker S.M."/>
            <person name="Sullivan S."/>
            <person name="Liachko I."/>
            <person name="Cubeta M.A."/>
            <person name="Rollins J.A."/>
            <person name="Ashrafi H."/>
        </authorList>
    </citation>
    <scope>NUCLEOTIDE SEQUENCE</scope>
    <source>
        <strain evidence="14">RL-1</strain>
    </source>
</reference>
<evidence type="ECO:0000256" key="9">
    <source>
        <dbReference type="ARBA" id="ARBA00023463"/>
    </source>
</evidence>
<dbReference type="InterPro" id="IPR001594">
    <property type="entry name" value="Palmitoyltrfase_DHHC"/>
</dbReference>
<accession>A0A8A3P4J9</accession>
<evidence type="ECO:0000313" key="15">
    <source>
        <dbReference type="Proteomes" id="UP000672032"/>
    </source>
</evidence>
<dbReference type="PANTHER" id="PTHR22883">
    <property type="entry name" value="ZINC FINGER DHHC DOMAIN CONTAINING PROTEIN"/>
    <property type="match status" value="1"/>
</dbReference>
<feature type="compositionally biased region" description="Polar residues" evidence="12">
    <location>
        <begin position="54"/>
        <end position="77"/>
    </location>
</feature>
<evidence type="ECO:0000256" key="10">
    <source>
        <dbReference type="ARBA" id="ARBA00048048"/>
    </source>
</evidence>
<dbReference type="GO" id="GO:0006612">
    <property type="term" value="P:protein targeting to membrane"/>
    <property type="evidence" value="ECO:0007669"/>
    <property type="project" value="TreeGrafter"/>
</dbReference>
<feature type="region of interest" description="Disordered" evidence="12">
    <location>
        <begin position="254"/>
        <end position="301"/>
    </location>
</feature>
<keyword evidence="15" id="KW-1185">Reference proteome</keyword>
<feature type="transmembrane region" description="Helical" evidence="11">
    <location>
        <begin position="347"/>
        <end position="371"/>
    </location>
</feature>
<evidence type="ECO:0000256" key="7">
    <source>
        <dbReference type="ARBA" id="ARBA00023288"/>
    </source>
</evidence>
<evidence type="ECO:0000256" key="4">
    <source>
        <dbReference type="ARBA" id="ARBA00022989"/>
    </source>
</evidence>